<dbReference type="AlphaFoldDB" id="A0A850QDL4"/>
<comment type="caution">
    <text evidence="1">The sequence shown here is derived from an EMBL/GenBank/DDBJ whole genome shotgun (WGS) entry which is preliminary data.</text>
</comment>
<gene>
    <name evidence="1" type="ORF">HV832_07480</name>
</gene>
<accession>A0A850QDL4</accession>
<name>A0A850QDL4_9BURK</name>
<dbReference type="Proteomes" id="UP000588051">
    <property type="component" value="Unassembled WGS sequence"/>
</dbReference>
<protein>
    <submittedName>
        <fullName evidence="1">Uncharacterized protein</fullName>
    </submittedName>
</protein>
<dbReference type="EMBL" id="JABXYJ010000004">
    <property type="protein sequence ID" value="NVO77671.1"/>
    <property type="molecule type" value="Genomic_DNA"/>
</dbReference>
<evidence type="ECO:0000313" key="2">
    <source>
        <dbReference type="Proteomes" id="UP000588051"/>
    </source>
</evidence>
<dbReference type="RefSeq" id="WP_176802954.1">
    <property type="nucleotide sequence ID" value="NZ_JABXYJ010000004.1"/>
</dbReference>
<reference evidence="1 2" key="1">
    <citation type="submission" date="2020-06" db="EMBL/GenBank/DDBJ databases">
        <authorList>
            <person name="Qiu C."/>
            <person name="Liu Z."/>
        </authorList>
    </citation>
    <scope>NUCLEOTIDE SEQUENCE [LARGE SCALE GENOMIC DNA]</scope>
    <source>
        <strain evidence="1 2">EM 1</strain>
    </source>
</reference>
<organism evidence="1 2">
    <name type="scientific">Undibacterium oligocarboniphilum</name>
    <dbReference type="NCBI Taxonomy" id="666702"/>
    <lineage>
        <taxon>Bacteria</taxon>
        <taxon>Pseudomonadati</taxon>
        <taxon>Pseudomonadota</taxon>
        <taxon>Betaproteobacteria</taxon>
        <taxon>Burkholderiales</taxon>
        <taxon>Oxalobacteraceae</taxon>
        <taxon>Undibacterium</taxon>
    </lineage>
</organism>
<sequence>MHITTLRAQQRLHFYASQGSRLHLSTGQVTVSESRDLEGLRFDVALPLQEGGIYTVPHSGWLLLTACRSSELLYEAPPAEQGALIRLDAAWLVWLRTQWRMLSRKILSS</sequence>
<keyword evidence="2" id="KW-1185">Reference proteome</keyword>
<proteinExistence type="predicted"/>
<evidence type="ECO:0000313" key="1">
    <source>
        <dbReference type="EMBL" id="NVO77671.1"/>
    </source>
</evidence>